<evidence type="ECO:0000256" key="4">
    <source>
        <dbReference type="ARBA" id="ARBA00022692"/>
    </source>
</evidence>
<keyword evidence="6 8" id="KW-1133">Transmembrane helix</keyword>
<keyword evidence="10" id="KW-1185">Reference proteome</keyword>
<dbReference type="EMBL" id="CP058554">
    <property type="protein sequence ID" value="QMV71500.1"/>
    <property type="molecule type" value="Genomic_DNA"/>
</dbReference>
<sequence>MIMPRGQPLLLPVPPGFIALTLVLALMINMLPLGRALWLPDVLLLVLVYWGVHEPGKIGMGWAFVLGLCMDVHQSSLLGLHALVYSAVLYGVALLRQRITWLSVMAQAVQVMPLFLASDVVLMLLRLLLRGSFPGWGFLTPGLWCVLLWPLVSGLLQLPQRQPPDDDENRPL</sequence>
<feature type="transmembrane region" description="Helical" evidence="8">
    <location>
        <begin position="135"/>
        <end position="156"/>
    </location>
</feature>
<dbReference type="Proteomes" id="UP000515240">
    <property type="component" value="Chromosome"/>
</dbReference>
<feature type="transmembrane region" description="Helical" evidence="8">
    <location>
        <begin position="72"/>
        <end position="95"/>
    </location>
</feature>
<comment type="similarity">
    <text evidence="2">Belongs to the MreD family.</text>
</comment>
<dbReference type="InterPro" id="IPR007227">
    <property type="entry name" value="Cell_shape_determining_MreD"/>
</dbReference>
<keyword evidence="5" id="KW-0133">Cell shape</keyword>
<proteinExistence type="inferred from homology"/>
<dbReference type="AlphaFoldDB" id="A0A7G5EBX5"/>
<dbReference type="KEGG" id="cpis:HS961_00870"/>
<feature type="transmembrane region" description="Helical" evidence="8">
    <location>
        <begin position="12"/>
        <end position="29"/>
    </location>
</feature>
<evidence type="ECO:0000256" key="2">
    <source>
        <dbReference type="ARBA" id="ARBA00007776"/>
    </source>
</evidence>
<name>A0A7G5EBX5_9BURK</name>
<dbReference type="PIRSF" id="PIRSF018472">
    <property type="entry name" value="MreD_proteobac"/>
    <property type="match status" value="1"/>
</dbReference>
<dbReference type="RefSeq" id="WP_182325938.1">
    <property type="nucleotide sequence ID" value="NZ_CP058554.1"/>
</dbReference>
<dbReference type="Pfam" id="PF04093">
    <property type="entry name" value="MreD"/>
    <property type="match status" value="1"/>
</dbReference>
<evidence type="ECO:0000256" key="7">
    <source>
        <dbReference type="ARBA" id="ARBA00023136"/>
    </source>
</evidence>
<organism evidence="9 10">
    <name type="scientific">Comamonas piscis</name>
    <dbReference type="NCBI Taxonomy" id="1562974"/>
    <lineage>
        <taxon>Bacteria</taxon>
        <taxon>Pseudomonadati</taxon>
        <taxon>Pseudomonadota</taxon>
        <taxon>Betaproteobacteria</taxon>
        <taxon>Burkholderiales</taxon>
        <taxon>Comamonadaceae</taxon>
        <taxon>Comamonas</taxon>
    </lineage>
</organism>
<evidence type="ECO:0000256" key="6">
    <source>
        <dbReference type="ARBA" id="ARBA00022989"/>
    </source>
</evidence>
<reference evidence="9 10" key="1">
    <citation type="journal article" date="2020" name="G3 (Bethesda)">
        <title>CeMbio - The Caenorhabditis elegans Microbiome Resource.</title>
        <authorList>
            <person name="Dirksen P."/>
            <person name="Assie A."/>
            <person name="Zimmermann J."/>
            <person name="Zhang F."/>
            <person name="Tietje A.M."/>
            <person name="Marsh S.A."/>
            <person name="Felix M.A."/>
            <person name="Shapira M."/>
            <person name="Kaleta C."/>
            <person name="Schulenburg H."/>
            <person name="Samuel B."/>
        </authorList>
    </citation>
    <scope>NUCLEOTIDE SEQUENCE [LARGE SCALE GENOMIC DNA]</scope>
    <source>
        <strain evidence="9 10">BIGb0172</strain>
    </source>
</reference>
<evidence type="ECO:0000313" key="10">
    <source>
        <dbReference type="Proteomes" id="UP000515240"/>
    </source>
</evidence>
<evidence type="ECO:0000256" key="8">
    <source>
        <dbReference type="SAM" id="Phobius"/>
    </source>
</evidence>
<dbReference type="NCBIfam" id="TIGR03426">
    <property type="entry name" value="shape_MreD"/>
    <property type="match status" value="1"/>
</dbReference>
<dbReference type="PANTHER" id="PTHR37484:SF1">
    <property type="entry name" value="ROD SHAPE-DETERMINING PROTEIN MRED"/>
    <property type="match status" value="1"/>
</dbReference>
<evidence type="ECO:0000313" key="9">
    <source>
        <dbReference type="EMBL" id="QMV71500.1"/>
    </source>
</evidence>
<accession>A0A7G5EBX5</accession>
<keyword evidence="7 8" id="KW-0472">Membrane</keyword>
<evidence type="ECO:0000256" key="3">
    <source>
        <dbReference type="ARBA" id="ARBA00022475"/>
    </source>
</evidence>
<evidence type="ECO:0000256" key="5">
    <source>
        <dbReference type="ARBA" id="ARBA00022960"/>
    </source>
</evidence>
<dbReference type="GO" id="GO:0008360">
    <property type="term" value="P:regulation of cell shape"/>
    <property type="evidence" value="ECO:0007669"/>
    <property type="project" value="UniProtKB-KW"/>
</dbReference>
<dbReference type="PANTHER" id="PTHR37484">
    <property type="entry name" value="ROD SHAPE-DETERMINING PROTEIN MRED"/>
    <property type="match status" value="1"/>
</dbReference>
<evidence type="ECO:0000256" key="1">
    <source>
        <dbReference type="ARBA" id="ARBA00004651"/>
    </source>
</evidence>
<dbReference type="GO" id="GO:0005886">
    <property type="term" value="C:plasma membrane"/>
    <property type="evidence" value="ECO:0007669"/>
    <property type="project" value="UniProtKB-SubCell"/>
</dbReference>
<gene>
    <name evidence="9" type="primary">mreD</name>
    <name evidence="9" type="ORF">HS961_00870</name>
</gene>
<keyword evidence="4 8" id="KW-0812">Transmembrane</keyword>
<keyword evidence="3" id="KW-1003">Cell membrane</keyword>
<feature type="transmembrane region" description="Helical" evidence="8">
    <location>
        <begin position="107"/>
        <end position="129"/>
    </location>
</feature>
<dbReference type="InterPro" id="IPR026034">
    <property type="entry name" value="MreD_proteobac"/>
</dbReference>
<protein>
    <submittedName>
        <fullName evidence="9">Rod shape-determining protein MreD</fullName>
    </submittedName>
</protein>
<comment type="subcellular location">
    <subcellularLocation>
        <location evidence="1">Cell membrane</location>
        <topology evidence="1">Multi-pass membrane protein</topology>
    </subcellularLocation>
</comment>